<evidence type="ECO:0000256" key="1">
    <source>
        <dbReference type="SAM" id="Phobius"/>
    </source>
</evidence>
<accession>A0ABZ2UDP2</accession>
<dbReference type="Proteomes" id="UP001484199">
    <property type="component" value="Chromosome"/>
</dbReference>
<dbReference type="RefSeq" id="WP_341266406.1">
    <property type="nucleotide sequence ID" value="NZ_CP146843.1"/>
</dbReference>
<sequence>MQNNKKNFWIIETKKTKTKLSYFSLIFILVFIIFLIQQKIFNKKEPLSQVIIKTNTIEILVKFNNNYPRALAYLSLNQFLVGLTQDKIDDYQIILNSLNDYDELNVDKILKGFLNTASTPLIQGAIDFLGSNLKQKIKLIINNNPNMSVETISPVDKDKKELLFKLKNDREHFFINDFEDTVGDGYCFFNAIIYLLDQTKPNWKEIVFSKQQQKIFTDEEIKEILFKFKSK</sequence>
<dbReference type="EMBL" id="CP146843">
    <property type="protein sequence ID" value="WYY26505.1"/>
    <property type="molecule type" value="Genomic_DNA"/>
</dbReference>
<gene>
    <name evidence="2" type="ORF">AshY1_03920</name>
</gene>
<keyword evidence="1" id="KW-1133">Transmembrane helix</keyword>
<keyword evidence="1" id="KW-0472">Membrane</keyword>
<keyword evidence="1" id="KW-0812">Transmembrane</keyword>
<evidence type="ECO:0008006" key="4">
    <source>
        <dbReference type="Google" id="ProtNLM"/>
    </source>
</evidence>
<evidence type="ECO:0000313" key="2">
    <source>
        <dbReference type="EMBL" id="WYY26505.1"/>
    </source>
</evidence>
<protein>
    <recommendedName>
        <fullName evidence="4">OTU domain-containing protein</fullName>
    </recommendedName>
</protein>
<proteinExistence type="predicted"/>
<organism evidence="2 3">
    <name type="scientific">Ash yellows phytoplasma</name>
    <dbReference type="NCBI Taxonomy" id="35780"/>
    <lineage>
        <taxon>Bacteria</taxon>
        <taxon>Bacillati</taxon>
        <taxon>Mycoplasmatota</taxon>
        <taxon>Mollicutes</taxon>
        <taxon>Acholeplasmatales</taxon>
        <taxon>Acholeplasmataceae</taxon>
        <taxon>Candidatus Phytoplasma</taxon>
        <taxon>16SrVII (Ash yellows group)</taxon>
    </lineage>
</organism>
<name>A0ABZ2UDP2_ASHYP</name>
<reference evidence="2" key="1">
    <citation type="submission" date="2024-03" db="EMBL/GenBank/DDBJ databases">
        <title>The Complete Genome of 'Candidatus Phytoplasma fraxini' AshY1 from the Ash Yellows Group.</title>
        <authorList>
            <person name="Boehm J.W."/>
            <person name="Huettel B."/>
            <person name="Schneider B."/>
            <person name="Kube M."/>
        </authorList>
    </citation>
    <scope>NUCLEOTIDE SEQUENCE [LARGE SCALE GENOMIC DNA]</scope>
    <source>
        <strain evidence="2">AshY1</strain>
    </source>
</reference>
<keyword evidence="3" id="KW-1185">Reference proteome</keyword>
<feature type="transmembrane region" description="Helical" evidence="1">
    <location>
        <begin position="20"/>
        <end position="37"/>
    </location>
</feature>
<evidence type="ECO:0000313" key="3">
    <source>
        <dbReference type="Proteomes" id="UP001484199"/>
    </source>
</evidence>